<evidence type="ECO:0000256" key="2">
    <source>
        <dbReference type="SAM" id="Coils"/>
    </source>
</evidence>
<feature type="compositionally biased region" description="Basic and acidic residues" evidence="3">
    <location>
        <begin position="329"/>
        <end position="345"/>
    </location>
</feature>
<accession>A0ABU6CXR4</accession>
<dbReference type="EMBL" id="JAYMYJ010000111">
    <property type="protein sequence ID" value="MEB4591628.1"/>
    <property type="molecule type" value="Genomic_DNA"/>
</dbReference>
<protein>
    <submittedName>
        <fullName evidence="5">Thrombospondin type 3 repeat-containing protein</fullName>
    </submittedName>
</protein>
<dbReference type="Proteomes" id="UP001308005">
    <property type="component" value="Unassembled WGS sequence"/>
</dbReference>
<dbReference type="SUPFAM" id="SSF103647">
    <property type="entry name" value="TSP type-3 repeat"/>
    <property type="match status" value="1"/>
</dbReference>
<feature type="non-terminal residue" evidence="5">
    <location>
        <position position="428"/>
    </location>
</feature>
<feature type="region of interest" description="Disordered" evidence="3">
    <location>
        <begin position="327"/>
        <end position="428"/>
    </location>
</feature>
<evidence type="ECO:0000313" key="5">
    <source>
        <dbReference type="EMBL" id="MEB4591628.1"/>
    </source>
</evidence>
<dbReference type="PANTHER" id="PTHR47357">
    <property type="entry name" value="COP1-INTERACTIVE PROTEIN 1"/>
    <property type="match status" value="1"/>
</dbReference>
<dbReference type="InterPro" id="IPR028974">
    <property type="entry name" value="TSP_type-3_rpt"/>
</dbReference>
<gene>
    <name evidence="5" type="ORF">VSS37_11610</name>
</gene>
<evidence type="ECO:0000256" key="3">
    <source>
        <dbReference type="SAM" id="MobiDB-lite"/>
    </source>
</evidence>
<feature type="compositionally biased region" description="Basic and acidic residues" evidence="3">
    <location>
        <begin position="387"/>
        <end position="405"/>
    </location>
</feature>
<dbReference type="InterPro" id="IPR003367">
    <property type="entry name" value="Thrombospondin_3-like_rpt"/>
</dbReference>
<sequence>MQKLIVSLTMASAITAAAHAETPQFPDPASLPPETSSSTEKPSDGMESLTTNSIPTSSVTYTQPTGSPPAVAGTATSATGTYVYPQTNSPTTTTTTAASNGVAYVYPQVDVTAARTNATPAYVYNYAQPQAMNGWSSAYNYMQPFLGGMQSYNPGYYFLPNPMLAPPTSPQMPTPTLPATTWPAAGYRNGVYLQGTPGVVQPAAPSATNTQQINDLTQTLDSLRQQQSDLMGKTQAALTAQEKTIADLKRQLEETQKGKGDLESKITNLQGELAESVKKAELESCKAEKDELADKANATAEMSQQFTELRQNYASLQSEKQQLATALENETKDSDQDGVVDKTDKCPSTPASATVDANGCELPKDADKDGVPDDTDKCPNTQAGVKVDGKGCELDGDGDGIKDSGDQCPGTKPGVKVDALGCDLPPPD</sequence>
<name>A0ABU6CXR4_9GAMM</name>
<organism evidence="5 6">
    <name type="scientific">Candidatus Thiothrix phosphatis</name>
    <dbReference type="NCBI Taxonomy" id="3112415"/>
    <lineage>
        <taxon>Bacteria</taxon>
        <taxon>Pseudomonadati</taxon>
        <taxon>Pseudomonadota</taxon>
        <taxon>Gammaproteobacteria</taxon>
        <taxon>Thiotrichales</taxon>
        <taxon>Thiotrichaceae</taxon>
        <taxon>Thiothrix</taxon>
    </lineage>
</organism>
<evidence type="ECO:0000256" key="1">
    <source>
        <dbReference type="ARBA" id="ARBA00022729"/>
    </source>
</evidence>
<proteinExistence type="predicted"/>
<keyword evidence="1 4" id="KW-0732">Signal</keyword>
<dbReference type="RefSeq" id="WP_324695380.1">
    <property type="nucleotide sequence ID" value="NZ_JAYMYJ010000111.1"/>
</dbReference>
<feature type="region of interest" description="Disordered" evidence="3">
    <location>
        <begin position="20"/>
        <end position="73"/>
    </location>
</feature>
<keyword evidence="2" id="KW-0175">Coiled coil</keyword>
<reference evidence="6" key="1">
    <citation type="submission" date="2023-07" db="EMBL/GenBank/DDBJ databases">
        <title>The carbon used by Thiothrix.</title>
        <authorList>
            <person name="Chen L."/>
        </authorList>
    </citation>
    <scope>NUCLEOTIDE SEQUENCE [LARGE SCALE GENOMIC DNA]</scope>
</reference>
<feature type="compositionally biased region" description="Polar residues" evidence="3">
    <location>
        <begin position="48"/>
        <end position="65"/>
    </location>
</feature>
<dbReference type="Gene3D" id="4.10.1080.10">
    <property type="entry name" value="TSP type-3 repeat"/>
    <property type="match status" value="1"/>
</dbReference>
<feature type="coiled-coil region" evidence="2">
    <location>
        <begin position="213"/>
        <end position="272"/>
    </location>
</feature>
<evidence type="ECO:0000256" key="4">
    <source>
        <dbReference type="SAM" id="SignalP"/>
    </source>
</evidence>
<comment type="caution">
    <text evidence="5">The sequence shown here is derived from an EMBL/GenBank/DDBJ whole genome shotgun (WGS) entry which is preliminary data.</text>
</comment>
<reference evidence="5 6" key="2">
    <citation type="submission" date="2024-01" db="EMBL/GenBank/DDBJ databases">
        <authorList>
            <person name="Xie X."/>
        </authorList>
    </citation>
    <scope>NUCLEOTIDE SEQUENCE [LARGE SCALE GENOMIC DNA]</scope>
    <source>
        <strain evidence="5">SCUT-1</strain>
    </source>
</reference>
<keyword evidence="6" id="KW-1185">Reference proteome</keyword>
<dbReference type="Pfam" id="PF02412">
    <property type="entry name" value="TSP_3"/>
    <property type="match status" value="3"/>
</dbReference>
<feature type="signal peptide" evidence="4">
    <location>
        <begin position="1"/>
        <end position="20"/>
    </location>
</feature>
<feature type="chain" id="PRO_5047102260" evidence="4">
    <location>
        <begin position="21"/>
        <end position="428"/>
    </location>
</feature>
<dbReference type="PANTHER" id="PTHR47357:SF1">
    <property type="entry name" value="SPINDLE POLE BODY COMPONENT 110"/>
    <property type="match status" value="1"/>
</dbReference>
<feature type="compositionally biased region" description="Basic and acidic residues" evidence="3">
    <location>
        <begin position="362"/>
        <end position="377"/>
    </location>
</feature>
<evidence type="ECO:0000313" key="6">
    <source>
        <dbReference type="Proteomes" id="UP001308005"/>
    </source>
</evidence>